<dbReference type="GO" id="GO:0006508">
    <property type="term" value="P:proteolysis"/>
    <property type="evidence" value="ECO:0007669"/>
    <property type="project" value="UniProtKB-KW"/>
</dbReference>
<evidence type="ECO:0000313" key="10">
    <source>
        <dbReference type="Proteomes" id="UP000007303"/>
    </source>
</evidence>
<feature type="domain" description="Peptidase S1" evidence="8">
    <location>
        <begin position="1"/>
        <end position="182"/>
    </location>
</feature>
<dbReference type="Proteomes" id="UP000007303">
    <property type="component" value="Unassembled WGS sequence"/>
</dbReference>
<proteinExistence type="predicted"/>
<sequence length="267" mass="28775">RDSSTLTVVLGRTNKTGPNLNEVSRGINQTFCHPLFNVTTSENDICLVQLSSPVEFSDYVSPVCLAAANSIFSNGNFSWTVGIVFGGTEVLNELQVQILENNECQNRSSKPITDNKICTRDNQSREAPCLSSLGPSLRIQNEDLVWIQLGIAVSGVICKSTDFPPVYTRVSRYQEWIRSVTGSSQPGFVIFPSSLDDGVSASTSSPSTLKTTPTTVPLRTNTTPTTVPLRTNTPPTTQTTFGSSGKLSSTIFTSVSALLFSLVLLVV</sequence>
<reference evidence="9" key="2">
    <citation type="submission" date="2025-08" db="UniProtKB">
        <authorList>
            <consortium name="Ensembl"/>
        </authorList>
    </citation>
    <scope>IDENTIFICATION</scope>
</reference>
<feature type="region of interest" description="Disordered" evidence="7">
    <location>
        <begin position="201"/>
        <end position="241"/>
    </location>
</feature>
<dbReference type="SUPFAM" id="SSF50494">
    <property type="entry name" value="Trypsin-like serine proteases"/>
    <property type="match status" value="1"/>
</dbReference>
<dbReference type="HOGENOM" id="CLU_070090_0_0_1"/>
<organism evidence="9 10">
    <name type="scientific">Tetraodon nigroviridis</name>
    <name type="common">Spotted green pufferfish</name>
    <name type="synonym">Chelonodon nigroviridis</name>
    <dbReference type="NCBI Taxonomy" id="99883"/>
    <lineage>
        <taxon>Eukaryota</taxon>
        <taxon>Metazoa</taxon>
        <taxon>Chordata</taxon>
        <taxon>Craniata</taxon>
        <taxon>Vertebrata</taxon>
        <taxon>Euteleostomi</taxon>
        <taxon>Actinopterygii</taxon>
        <taxon>Neopterygii</taxon>
        <taxon>Teleostei</taxon>
        <taxon>Neoteleostei</taxon>
        <taxon>Acanthomorphata</taxon>
        <taxon>Eupercaria</taxon>
        <taxon>Tetraodontiformes</taxon>
        <taxon>Tetradontoidea</taxon>
        <taxon>Tetraodontidae</taxon>
        <taxon>Tetraodon</taxon>
    </lineage>
</organism>
<evidence type="ECO:0000256" key="6">
    <source>
        <dbReference type="ARBA" id="ARBA00023180"/>
    </source>
</evidence>
<dbReference type="Gene3D" id="2.40.10.10">
    <property type="entry name" value="Trypsin-like serine proteases"/>
    <property type="match status" value="1"/>
</dbReference>
<dbReference type="SMART" id="SM00020">
    <property type="entry name" value="Tryp_SPc"/>
    <property type="match status" value="1"/>
</dbReference>
<reference evidence="9" key="3">
    <citation type="submission" date="2025-09" db="UniProtKB">
        <authorList>
            <consortium name="Ensembl"/>
        </authorList>
    </citation>
    <scope>IDENTIFICATION</scope>
</reference>
<dbReference type="InterPro" id="IPR009003">
    <property type="entry name" value="Peptidase_S1_PA"/>
</dbReference>
<dbReference type="InterPro" id="IPR001254">
    <property type="entry name" value="Trypsin_dom"/>
</dbReference>
<dbReference type="AlphaFoldDB" id="H3CBH6"/>
<dbReference type="PANTHER" id="PTHR24253">
    <property type="entry name" value="TRANSMEMBRANE PROTEASE SERINE"/>
    <property type="match status" value="1"/>
</dbReference>
<accession>H3CBH6</accession>
<dbReference type="Pfam" id="PF00089">
    <property type="entry name" value="Trypsin"/>
    <property type="match status" value="1"/>
</dbReference>
<dbReference type="CDD" id="cd00190">
    <property type="entry name" value="Tryp_SPc"/>
    <property type="match status" value="1"/>
</dbReference>
<dbReference type="PROSITE" id="PS50240">
    <property type="entry name" value="TRYPSIN_DOM"/>
    <property type="match status" value="1"/>
</dbReference>
<dbReference type="GO" id="GO:0004252">
    <property type="term" value="F:serine-type endopeptidase activity"/>
    <property type="evidence" value="ECO:0007669"/>
    <property type="project" value="InterPro"/>
</dbReference>
<evidence type="ECO:0000313" key="9">
    <source>
        <dbReference type="Ensembl" id="ENSTNIP00000005598.1"/>
    </source>
</evidence>
<keyword evidence="1" id="KW-0645">Protease</keyword>
<protein>
    <recommendedName>
        <fullName evidence="8">Peptidase S1 domain-containing protein</fullName>
    </recommendedName>
</protein>
<evidence type="ECO:0000256" key="1">
    <source>
        <dbReference type="ARBA" id="ARBA00022670"/>
    </source>
</evidence>
<evidence type="ECO:0000256" key="5">
    <source>
        <dbReference type="ARBA" id="ARBA00023157"/>
    </source>
</evidence>
<dbReference type="Ensembl" id="ENSTNIT00000005746.1">
    <property type="protein sequence ID" value="ENSTNIP00000005598.1"/>
    <property type="gene ID" value="ENSTNIG00000003028.1"/>
</dbReference>
<keyword evidence="6" id="KW-0325">Glycoprotein</keyword>
<evidence type="ECO:0000259" key="8">
    <source>
        <dbReference type="PROSITE" id="PS50240"/>
    </source>
</evidence>
<evidence type="ECO:0000256" key="3">
    <source>
        <dbReference type="ARBA" id="ARBA00022801"/>
    </source>
</evidence>
<dbReference type="PANTHER" id="PTHR24253:SF144">
    <property type="entry name" value="CHYMOTRYPSIN-LIKE PROTEASE CTRL-1-RELATED"/>
    <property type="match status" value="1"/>
</dbReference>
<keyword evidence="2" id="KW-0732">Signal</keyword>
<dbReference type="GeneTree" id="ENSGT00940000163160"/>
<keyword evidence="5" id="KW-1015">Disulfide bond</keyword>
<reference evidence="10" key="1">
    <citation type="journal article" date="2004" name="Nature">
        <title>Genome duplication in the teleost fish Tetraodon nigroviridis reveals the early vertebrate proto-karyotype.</title>
        <authorList>
            <person name="Jaillon O."/>
            <person name="Aury J.-M."/>
            <person name="Brunet F."/>
            <person name="Petit J.-L."/>
            <person name="Stange-Thomann N."/>
            <person name="Mauceli E."/>
            <person name="Bouneau L."/>
            <person name="Fischer C."/>
            <person name="Ozouf-Costaz C."/>
            <person name="Bernot A."/>
            <person name="Nicaud S."/>
            <person name="Jaffe D."/>
            <person name="Fisher S."/>
            <person name="Lutfalla G."/>
            <person name="Dossat C."/>
            <person name="Segurens B."/>
            <person name="Dasilva C."/>
            <person name="Salanoubat M."/>
            <person name="Levy M."/>
            <person name="Boudet N."/>
            <person name="Castellano S."/>
            <person name="Anthouard V."/>
            <person name="Jubin C."/>
            <person name="Castelli V."/>
            <person name="Katinka M."/>
            <person name="Vacherie B."/>
            <person name="Biemont C."/>
            <person name="Skalli Z."/>
            <person name="Cattolico L."/>
            <person name="Poulain J."/>
            <person name="De Berardinis V."/>
            <person name="Cruaud C."/>
            <person name="Duprat S."/>
            <person name="Brottier P."/>
            <person name="Coutanceau J.-P."/>
            <person name="Gouzy J."/>
            <person name="Parra G."/>
            <person name="Lardier G."/>
            <person name="Chapple C."/>
            <person name="McKernan K.J."/>
            <person name="McEwan P."/>
            <person name="Bosak S."/>
            <person name="Kellis M."/>
            <person name="Volff J.-N."/>
            <person name="Guigo R."/>
            <person name="Zody M.C."/>
            <person name="Mesirov J."/>
            <person name="Lindblad-Toh K."/>
            <person name="Birren B."/>
            <person name="Nusbaum C."/>
            <person name="Kahn D."/>
            <person name="Robinson-Rechavi M."/>
            <person name="Laudet V."/>
            <person name="Schachter V."/>
            <person name="Quetier F."/>
            <person name="Saurin W."/>
            <person name="Scarpelli C."/>
            <person name="Wincker P."/>
            <person name="Lander E.S."/>
            <person name="Weissenbach J."/>
            <person name="Roest Crollius H."/>
        </authorList>
    </citation>
    <scope>NUCLEOTIDE SEQUENCE [LARGE SCALE GENOMIC DNA]</scope>
</reference>
<feature type="compositionally biased region" description="Low complexity" evidence="7">
    <location>
        <begin position="202"/>
        <end position="240"/>
    </location>
</feature>
<keyword evidence="3" id="KW-0378">Hydrolase</keyword>
<evidence type="ECO:0000256" key="7">
    <source>
        <dbReference type="SAM" id="MobiDB-lite"/>
    </source>
</evidence>
<name>H3CBH6_TETNG</name>
<evidence type="ECO:0000256" key="4">
    <source>
        <dbReference type="ARBA" id="ARBA00022825"/>
    </source>
</evidence>
<dbReference type="InterPro" id="IPR043504">
    <property type="entry name" value="Peptidase_S1_PA_chymotrypsin"/>
</dbReference>
<evidence type="ECO:0000256" key="2">
    <source>
        <dbReference type="ARBA" id="ARBA00022729"/>
    </source>
</evidence>
<keyword evidence="10" id="KW-1185">Reference proteome</keyword>
<keyword evidence="4" id="KW-0720">Serine protease</keyword>